<dbReference type="InterPro" id="IPR001789">
    <property type="entry name" value="Sig_transdc_resp-reg_receiver"/>
</dbReference>
<dbReference type="EMBL" id="SHLY01000007">
    <property type="protein sequence ID" value="TAA41856.1"/>
    <property type="molecule type" value="Genomic_DNA"/>
</dbReference>
<dbReference type="RefSeq" id="WP_130567742.1">
    <property type="nucleotide sequence ID" value="NZ_SHLY01000007.1"/>
</dbReference>
<evidence type="ECO:0000259" key="3">
    <source>
        <dbReference type="PROSITE" id="PS50110"/>
    </source>
</evidence>
<dbReference type="InterPro" id="IPR011006">
    <property type="entry name" value="CheY-like_superfamily"/>
</dbReference>
<feature type="modified residue" description="4-aspartylphosphate" evidence="2">
    <location>
        <position position="61"/>
    </location>
</feature>
<evidence type="ECO:0000256" key="1">
    <source>
        <dbReference type="ARBA" id="ARBA00022553"/>
    </source>
</evidence>
<accession>A0ABY1WLS6</accession>
<organism evidence="4 5">
    <name type="scientific">Corallincola spongiicola</name>
    <dbReference type="NCBI Taxonomy" id="2520508"/>
    <lineage>
        <taxon>Bacteria</taxon>
        <taxon>Pseudomonadati</taxon>
        <taxon>Pseudomonadota</taxon>
        <taxon>Gammaproteobacteria</taxon>
        <taxon>Alteromonadales</taxon>
        <taxon>Psychromonadaceae</taxon>
        <taxon>Corallincola</taxon>
    </lineage>
</organism>
<feature type="domain" description="Response regulatory" evidence="3">
    <location>
        <begin position="11"/>
        <end position="130"/>
    </location>
</feature>
<evidence type="ECO:0000313" key="5">
    <source>
        <dbReference type="Proteomes" id="UP000292544"/>
    </source>
</evidence>
<dbReference type="PROSITE" id="PS50110">
    <property type="entry name" value="RESPONSE_REGULATORY"/>
    <property type="match status" value="1"/>
</dbReference>
<comment type="caution">
    <text evidence="4">The sequence shown here is derived from an EMBL/GenBank/DDBJ whole genome shotgun (WGS) entry which is preliminary data.</text>
</comment>
<dbReference type="PANTHER" id="PTHR44591:SF3">
    <property type="entry name" value="RESPONSE REGULATORY DOMAIN-CONTAINING PROTEIN"/>
    <property type="match status" value="1"/>
</dbReference>
<dbReference type="SUPFAM" id="SSF52172">
    <property type="entry name" value="CheY-like"/>
    <property type="match status" value="1"/>
</dbReference>
<name>A0ABY1WLS6_9GAMM</name>
<reference evidence="5" key="1">
    <citation type="submission" date="2019-02" db="EMBL/GenBank/DDBJ databases">
        <title>Draft genome sequence of Muricauda sp. 176CP4-71.</title>
        <authorList>
            <person name="Park J.-S."/>
        </authorList>
    </citation>
    <scope>NUCLEOTIDE SEQUENCE [LARGE SCALE GENOMIC DNA]</scope>
    <source>
        <strain evidence="5">176GS2-150</strain>
    </source>
</reference>
<dbReference type="Gene3D" id="3.40.50.2300">
    <property type="match status" value="1"/>
</dbReference>
<keyword evidence="5" id="KW-1185">Reference proteome</keyword>
<keyword evidence="1 2" id="KW-0597">Phosphoprotein</keyword>
<dbReference type="Proteomes" id="UP000292544">
    <property type="component" value="Unassembled WGS sequence"/>
</dbReference>
<evidence type="ECO:0000256" key="2">
    <source>
        <dbReference type="PROSITE-ProRule" id="PRU00169"/>
    </source>
</evidence>
<dbReference type="Pfam" id="PF00072">
    <property type="entry name" value="Response_reg"/>
    <property type="match status" value="1"/>
</dbReference>
<evidence type="ECO:0000313" key="4">
    <source>
        <dbReference type="EMBL" id="TAA41856.1"/>
    </source>
</evidence>
<sequence>MSLNKTLSELRVLAVDDQPIILHMMAGVLNQLGLHHVETAQSAEIALAMLEAGNIDLVLVDIEMDGMNGLELVKRIRCNQTGLSSATPVLVVTSHTEASVLGTAIALDVNGIVAKPAKPEQLVHKISEAINAEFKARPRIGYEVIRTDVVEPLEADELPVGQPQKVTLEHLEEGMVLAAPVTTKEGKIMLNQGIRLNNNTIQRIAEVVALLDDQPMFEVIAD</sequence>
<dbReference type="SMART" id="SM00448">
    <property type="entry name" value="REC"/>
    <property type="match status" value="1"/>
</dbReference>
<dbReference type="InterPro" id="IPR050595">
    <property type="entry name" value="Bact_response_regulator"/>
</dbReference>
<dbReference type="PANTHER" id="PTHR44591">
    <property type="entry name" value="STRESS RESPONSE REGULATOR PROTEIN 1"/>
    <property type="match status" value="1"/>
</dbReference>
<gene>
    <name evidence="4" type="ORF">EXY25_16625</name>
</gene>
<proteinExistence type="predicted"/>
<protein>
    <submittedName>
        <fullName evidence="4">Response regulator</fullName>
    </submittedName>
</protein>